<dbReference type="CDD" id="cd06154">
    <property type="entry name" value="YjgF_YER057c_UK114_like_6"/>
    <property type="match status" value="1"/>
</dbReference>
<dbReference type="Proteomes" id="UP000053593">
    <property type="component" value="Unassembled WGS sequence"/>
</dbReference>
<sequence>MPYTVEKNGCTYYKTENPWEKHFGHSRAVRKGPFIFVSGTTSCHPDTGEMMHIDSAYEQTRLIFDTIIKSVEELGGKKTDILKLRMFTTTPECAKEVGKAFKECFDDVNPAAIIILGVQLASPDMKIEIEAEAVVL</sequence>
<name>A0A0D0BHZ1_9AGAR</name>
<proteinExistence type="predicted"/>
<evidence type="ECO:0000313" key="2">
    <source>
        <dbReference type="Proteomes" id="UP000053593"/>
    </source>
</evidence>
<protein>
    <recommendedName>
        <fullName evidence="3">RidA family protein</fullName>
    </recommendedName>
</protein>
<dbReference type="InterPro" id="IPR035959">
    <property type="entry name" value="RutC-like_sf"/>
</dbReference>
<accession>A0A0D0BHZ1</accession>
<dbReference type="PANTHER" id="PTHR43857">
    <property type="entry name" value="BLR7761 PROTEIN"/>
    <property type="match status" value="1"/>
</dbReference>
<dbReference type="Gene3D" id="3.30.1330.40">
    <property type="entry name" value="RutC-like"/>
    <property type="match status" value="1"/>
</dbReference>
<dbReference type="PANTHER" id="PTHR43857:SF1">
    <property type="entry name" value="YJGH FAMILY PROTEIN"/>
    <property type="match status" value="1"/>
</dbReference>
<dbReference type="Pfam" id="PF01042">
    <property type="entry name" value="Ribonuc_L-PSP"/>
    <property type="match status" value="1"/>
</dbReference>
<dbReference type="OrthoDB" id="686384at2759"/>
<dbReference type="AlphaFoldDB" id="A0A0D0BHZ1"/>
<evidence type="ECO:0000313" key="1">
    <source>
        <dbReference type="EMBL" id="KIK54396.1"/>
    </source>
</evidence>
<dbReference type="InterPro" id="IPR006175">
    <property type="entry name" value="YjgF/YER057c/UK114"/>
</dbReference>
<evidence type="ECO:0008006" key="3">
    <source>
        <dbReference type="Google" id="ProtNLM"/>
    </source>
</evidence>
<dbReference type="EMBL" id="KN834816">
    <property type="protein sequence ID" value="KIK54396.1"/>
    <property type="molecule type" value="Genomic_DNA"/>
</dbReference>
<dbReference type="HOGENOM" id="CLU_100715_5_1_1"/>
<dbReference type="SUPFAM" id="SSF55298">
    <property type="entry name" value="YjgF-like"/>
    <property type="match status" value="1"/>
</dbReference>
<reference evidence="1 2" key="1">
    <citation type="submission" date="2014-04" db="EMBL/GenBank/DDBJ databases">
        <title>Evolutionary Origins and Diversification of the Mycorrhizal Mutualists.</title>
        <authorList>
            <consortium name="DOE Joint Genome Institute"/>
            <consortium name="Mycorrhizal Genomics Consortium"/>
            <person name="Kohler A."/>
            <person name="Kuo A."/>
            <person name="Nagy L.G."/>
            <person name="Floudas D."/>
            <person name="Copeland A."/>
            <person name="Barry K.W."/>
            <person name="Cichocki N."/>
            <person name="Veneault-Fourrey C."/>
            <person name="LaButti K."/>
            <person name="Lindquist E.A."/>
            <person name="Lipzen A."/>
            <person name="Lundell T."/>
            <person name="Morin E."/>
            <person name="Murat C."/>
            <person name="Riley R."/>
            <person name="Ohm R."/>
            <person name="Sun H."/>
            <person name="Tunlid A."/>
            <person name="Henrissat B."/>
            <person name="Grigoriev I.V."/>
            <person name="Hibbett D.S."/>
            <person name="Martin F."/>
        </authorList>
    </citation>
    <scope>NUCLEOTIDE SEQUENCE [LARGE SCALE GENOMIC DNA]</scope>
    <source>
        <strain evidence="1 2">FD-317 M1</strain>
    </source>
</reference>
<organism evidence="1 2">
    <name type="scientific">Collybiopsis luxurians FD-317 M1</name>
    <dbReference type="NCBI Taxonomy" id="944289"/>
    <lineage>
        <taxon>Eukaryota</taxon>
        <taxon>Fungi</taxon>
        <taxon>Dikarya</taxon>
        <taxon>Basidiomycota</taxon>
        <taxon>Agaricomycotina</taxon>
        <taxon>Agaricomycetes</taxon>
        <taxon>Agaricomycetidae</taxon>
        <taxon>Agaricales</taxon>
        <taxon>Marasmiineae</taxon>
        <taxon>Omphalotaceae</taxon>
        <taxon>Collybiopsis</taxon>
        <taxon>Collybiopsis luxurians</taxon>
    </lineage>
</organism>
<keyword evidence="2" id="KW-1185">Reference proteome</keyword>
<gene>
    <name evidence="1" type="ORF">GYMLUDRAFT_88102</name>
</gene>